<evidence type="ECO:0000313" key="2">
    <source>
        <dbReference type="EMBL" id="OOE83516.1"/>
    </source>
</evidence>
<name>A0ABX3K7A1_9GAMM</name>
<keyword evidence="1" id="KW-0472">Membrane</keyword>
<protein>
    <recommendedName>
        <fullName evidence="4">Prepilin-type N-terminal cleavage/methylation domain-containing protein</fullName>
    </recommendedName>
</protein>
<dbReference type="SUPFAM" id="SSF54523">
    <property type="entry name" value="Pili subunits"/>
    <property type="match status" value="1"/>
</dbReference>
<dbReference type="InterPro" id="IPR045584">
    <property type="entry name" value="Pilin-like"/>
</dbReference>
<accession>A0ABX3K7A1</accession>
<dbReference type="RefSeq" id="WP_077668380.1">
    <property type="nucleotide sequence ID" value="NZ_MUFB01000021.1"/>
</dbReference>
<evidence type="ECO:0000313" key="3">
    <source>
        <dbReference type="Proteomes" id="UP000189410"/>
    </source>
</evidence>
<dbReference type="EMBL" id="MUFB01000021">
    <property type="protein sequence ID" value="OOE83516.1"/>
    <property type="molecule type" value="Genomic_DNA"/>
</dbReference>
<keyword evidence="1" id="KW-0812">Transmembrane</keyword>
<evidence type="ECO:0000256" key="1">
    <source>
        <dbReference type="SAM" id="Phobius"/>
    </source>
</evidence>
<sequence>MRFQTLRLSQCSRRCLKNMSGITLIESLLVLSVLAAVCTIAIPRFSSAQQATMIASRSESLTSLFHLAQARAMEESRVYHLRLLKAKNTQCIVAQPSRGSGLLSSAPDQLSAMSCQQTRLPMVTIPTDISLLLKAKKSWAPLPEGELFSIDFRTQRPTLNLTVGLGDGDGQAPDYVVTVRQYLGFESCQWGGIDSACS</sequence>
<reference evidence="2 3" key="1">
    <citation type="journal article" date="2017" name="Genome Announc.">
        <title>Draft Genome Sequences of Salinivibrio proteolyticus, Salinivibrio sharmensis, Salinivibrio siamensis, Salinivibrio costicola subsp. alcaliphilus, Salinivibrio costicola subsp. vallismortis, and 29 New Isolates Belonging to the Genus Salinivibrio.</title>
        <authorList>
            <person name="Lopez-Hermoso C."/>
            <person name="de la Haba R.R."/>
            <person name="Sanchez-Porro C."/>
            <person name="Bayliss S.C."/>
            <person name="Feil E.J."/>
            <person name="Ventosa A."/>
        </authorList>
    </citation>
    <scope>NUCLEOTIDE SEQUENCE [LARGE SCALE GENOMIC DNA]</scope>
    <source>
        <strain evidence="2 3">JCM 14472</strain>
    </source>
</reference>
<keyword evidence="1" id="KW-1133">Transmembrane helix</keyword>
<organism evidence="2 3">
    <name type="scientific">Salinivibrio siamensis</name>
    <dbReference type="NCBI Taxonomy" id="414286"/>
    <lineage>
        <taxon>Bacteria</taxon>
        <taxon>Pseudomonadati</taxon>
        <taxon>Pseudomonadota</taxon>
        <taxon>Gammaproteobacteria</taxon>
        <taxon>Vibrionales</taxon>
        <taxon>Vibrionaceae</taxon>
        <taxon>Salinivibrio</taxon>
    </lineage>
</organism>
<feature type="transmembrane region" description="Helical" evidence="1">
    <location>
        <begin position="21"/>
        <end position="42"/>
    </location>
</feature>
<comment type="caution">
    <text evidence="2">The sequence shown here is derived from an EMBL/GenBank/DDBJ whole genome shotgun (WGS) entry which is preliminary data.</text>
</comment>
<keyword evidence="3" id="KW-1185">Reference proteome</keyword>
<proteinExistence type="predicted"/>
<dbReference type="Proteomes" id="UP000189410">
    <property type="component" value="Unassembled WGS sequence"/>
</dbReference>
<evidence type="ECO:0008006" key="4">
    <source>
        <dbReference type="Google" id="ProtNLM"/>
    </source>
</evidence>
<gene>
    <name evidence="2" type="ORF">BZG73_11710</name>
</gene>